<dbReference type="Proteomes" id="UP000318017">
    <property type="component" value="Chromosome"/>
</dbReference>
<reference evidence="2 3" key="1">
    <citation type="submission" date="2019-02" db="EMBL/GenBank/DDBJ databases">
        <title>Deep-cultivation of Planctomycetes and their phenomic and genomic characterization uncovers novel biology.</title>
        <authorList>
            <person name="Wiegand S."/>
            <person name="Jogler M."/>
            <person name="Boedeker C."/>
            <person name="Pinto D."/>
            <person name="Vollmers J."/>
            <person name="Rivas-Marin E."/>
            <person name="Kohn T."/>
            <person name="Peeters S.H."/>
            <person name="Heuer A."/>
            <person name="Rast P."/>
            <person name="Oberbeckmann S."/>
            <person name="Bunk B."/>
            <person name="Jeske O."/>
            <person name="Meyerdierks A."/>
            <person name="Storesund J.E."/>
            <person name="Kallscheuer N."/>
            <person name="Luecker S."/>
            <person name="Lage O.M."/>
            <person name="Pohl T."/>
            <person name="Merkel B.J."/>
            <person name="Hornburger P."/>
            <person name="Mueller R.-W."/>
            <person name="Bruemmer F."/>
            <person name="Labrenz M."/>
            <person name="Spormann A.M."/>
            <person name="Op den Camp H."/>
            <person name="Overmann J."/>
            <person name="Amann R."/>
            <person name="Jetten M.S.M."/>
            <person name="Mascher T."/>
            <person name="Medema M.H."/>
            <person name="Devos D.P."/>
            <person name="Kaster A.-K."/>
            <person name="Ovreas L."/>
            <person name="Rohde M."/>
            <person name="Galperin M.Y."/>
            <person name="Jogler C."/>
        </authorList>
    </citation>
    <scope>NUCLEOTIDE SEQUENCE [LARGE SCALE GENOMIC DNA]</scope>
    <source>
        <strain evidence="2 3">Q31a</strain>
    </source>
</reference>
<name>A0A518GA45_9BACT</name>
<feature type="chain" id="PRO_5022179122" evidence="1">
    <location>
        <begin position="26"/>
        <end position="562"/>
    </location>
</feature>
<sequence precursor="true">MCLHMKLIFSATCLMSMLAASIVQSQEAVELRHLWEFDPDLGCWRLDAPEPAPLTVDMDRLSSEQDVYRIAEVRRIVKSASPVQPEQRDAVVGAVQQALLAGEANAQLRLALVSASLKLASDEQLHELWKMAASDEILRSVVEAGLIERRHSAAKSQWLSRLSLPHVREHDLRLAIRGVSAISATEAIEDLRGVVRSDALTLPIKLVASQSLGYLSTDGQETLARELLDSQAFAKEQLAASILVQHEGEAAARLMRDIFDSEFAPAQIMAFRWLDEHASEIAHELSQQALGHQDHQMRLLALKHLHQWHDAESLKLQGGLLSDRNPTVRRSVRDHLIEKAGDPMLEPIVNEILNEQLKGEPFQGSEQAVLVVAALDQKERSGQLIALLDHPRPEVSIRAAWALQQIVDAEPDLDAIFEYCQEWTAMLESEDRAGLVSHDDVIRLAFLFQALGRNRYQPADGMLRKYVPKNDQRMRSDARAAAIWALGEIFRGQEDADLIQTFAARMMDNHPLYPEDPAVRYSSAIAIGKIGGEQALKVLSPISGELPPQVVCAVEWGISQLQ</sequence>
<feature type="signal peptide" evidence="1">
    <location>
        <begin position="1"/>
        <end position="25"/>
    </location>
</feature>
<dbReference type="Gene3D" id="1.25.10.10">
    <property type="entry name" value="Leucine-rich Repeat Variant"/>
    <property type="match status" value="2"/>
</dbReference>
<keyword evidence="3" id="KW-1185">Reference proteome</keyword>
<keyword evidence="1" id="KW-0732">Signal</keyword>
<protein>
    <submittedName>
        <fullName evidence="2">HEAT repeat protein</fullName>
    </submittedName>
</protein>
<dbReference type="EMBL" id="CP036298">
    <property type="protein sequence ID" value="QDV25468.1"/>
    <property type="molecule type" value="Genomic_DNA"/>
</dbReference>
<dbReference type="OrthoDB" id="280208at2"/>
<dbReference type="InterPro" id="IPR011989">
    <property type="entry name" value="ARM-like"/>
</dbReference>
<dbReference type="InterPro" id="IPR016024">
    <property type="entry name" value="ARM-type_fold"/>
</dbReference>
<dbReference type="RefSeq" id="WP_145080578.1">
    <property type="nucleotide sequence ID" value="NZ_CP036298.1"/>
</dbReference>
<proteinExistence type="predicted"/>
<evidence type="ECO:0000313" key="3">
    <source>
        <dbReference type="Proteomes" id="UP000318017"/>
    </source>
</evidence>
<gene>
    <name evidence="2" type="ORF">Q31a_37940</name>
</gene>
<dbReference type="KEGG" id="ahel:Q31a_37940"/>
<evidence type="ECO:0000313" key="2">
    <source>
        <dbReference type="EMBL" id="QDV25468.1"/>
    </source>
</evidence>
<dbReference type="AlphaFoldDB" id="A0A518GA45"/>
<dbReference type="SUPFAM" id="SSF48371">
    <property type="entry name" value="ARM repeat"/>
    <property type="match status" value="1"/>
</dbReference>
<accession>A0A518GA45</accession>
<organism evidence="2 3">
    <name type="scientific">Aureliella helgolandensis</name>
    <dbReference type="NCBI Taxonomy" id="2527968"/>
    <lineage>
        <taxon>Bacteria</taxon>
        <taxon>Pseudomonadati</taxon>
        <taxon>Planctomycetota</taxon>
        <taxon>Planctomycetia</taxon>
        <taxon>Pirellulales</taxon>
        <taxon>Pirellulaceae</taxon>
        <taxon>Aureliella</taxon>
    </lineage>
</organism>
<evidence type="ECO:0000256" key="1">
    <source>
        <dbReference type="SAM" id="SignalP"/>
    </source>
</evidence>